<feature type="transmembrane region" description="Helical" evidence="7">
    <location>
        <begin position="41"/>
        <end position="64"/>
    </location>
</feature>
<keyword evidence="3" id="KW-0813">Transport</keyword>
<evidence type="ECO:0000256" key="7">
    <source>
        <dbReference type="SAM" id="Phobius"/>
    </source>
</evidence>
<evidence type="ECO:0000256" key="1">
    <source>
        <dbReference type="ARBA" id="ARBA00004141"/>
    </source>
</evidence>
<feature type="transmembrane region" description="Helical" evidence="7">
    <location>
        <begin position="297"/>
        <end position="316"/>
    </location>
</feature>
<dbReference type="AlphaFoldDB" id="A0A9P1IT09"/>
<dbReference type="InterPro" id="IPR037185">
    <property type="entry name" value="EmrE-like"/>
</dbReference>
<organism evidence="8 9">
    <name type="scientific">Caenorhabditis angaria</name>
    <dbReference type="NCBI Taxonomy" id="860376"/>
    <lineage>
        <taxon>Eukaryota</taxon>
        <taxon>Metazoa</taxon>
        <taxon>Ecdysozoa</taxon>
        <taxon>Nematoda</taxon>
        <taxon>Chromadorea</taxon>
        <taxon>Rhabditida</taxon>
        <taxon>Rhabditina</taxon>
        <taxon>Rhabditomorpha</taxon>
        <taxon>Rhabditoidea</taxon>
        <taxon>Rhabditidae</taxon>
        <taxon>Peloderinae</taxon>
        <taxon>Caenorhabditis</taxon>
    </lineage>
</organism>
<dbReference type="EMBL" id="CANHGI010000005">
    <property type="protein sequence ID" value="CAI5451578.1"/>
    <property type="molecule type" value="Genomic_DNA"/>
</dbReference>
<name>A0A9P1IT09_9PELO</name>
<evidence type="ECO:0000256" key="5">
    <source>
        <dbReference type="ARBA" id="ARBA00022989"/>
    </source>
</evidence>
<dbReference type="GO" id="GO:0000139">
    <property type="term" value="C:Golgi membrane"/>
    <property type="evidence" value="ECO:0007669"/>
    <property type="project" value="InterPro"/>
</dbReference>
<gene>
    <name evidence="8" type="ORF">CAMP_LOCUS14215</name>
</gene>
<keyword evidence="5 7" id="KW-1133">Transmembrane helix</keyword>
<comment type="similarity">
    <text evidence="2">Belongs to the nucleotide-sugar transporter family. SLC35A subfamily.</text>
</comment>
<evidence type="ECO:0000256" key="3">
    <source>
        <dbReference type="ARBA" id="ARBA00022597"/>
    </source>
</evidence>
<keyword evidence="3" id="KW-0762">Sugar transport</keyword>
<comment type="subcellular location">
    <subcellularLocation>
        <location evidence="1">Membrane</location>
        <topology evidence="1">Multi-pass membrane protein</topology>
    </subcellularLocation>
</comment>
<feature type="transmembrane region" description="Helical" evidence="7">
    <location>
        <begin position="113"/>
        <end position="135"/>
    </location>
</feature>
<feature type="transmembrane region" description="Helical" evidence="7">
    <location>
        <begin position="244"/>
        <end position="264"/>
    </location>
</feature>
<dbReference type="Pfam" id="PF04142">
    <property type="entry name" value="Nuc_sug_transp"/>
    <property type="match status" value="1"/>
</dbReference>
<evidence type="ECO:0000256" key="4">
    <source>
        <dbReference type="ARBA" id="ARBA00022692"/>
    </source>
</evidence>
<feature type="transmembrane region" description="Helical" evidence="7">
    <location>
        <begin position="174"/>
        <end position="195"/>
    </location>
</feature>
<reference evidence="8" key="1">
    <citation type="submission" date="2022-11" db="EMBL/GenBank/DDBJ databases">
        <authorList>
            <person name="Kikuchi T."/>
        </authorList>
    </citation>
    <scope>NUCLEOTIDE SEQUENCE</scope>
    <source>
        <strain evidence="8">PS1010</strain>
    </source>
</reference>
<keyword evidence="9" id="KW-1185">Reference proteome</keyword>
<feature type="transmembrane region" description="Helical" evidence="7">
    <location>
        <begin position="271"/>
        <end position="291"/>
    </location>
</feature>
<feature type="transmembrane region" description="Helical" evidence="7">
    <location>
        <begin position="144"/>
        <end position="162"/>
    </location>
</feature>
<comment type="caution">
    <text evidence="8">The sequence shown here is derived from an EMBL/GenBank/DDBJ whole genome shotgun (WGS) entry which is preliminary data.</text>
</comment>
<dbReference type="InterPro" id="IPR007271">
    <property type="entry name" value="Nuc_sug_transpt"/>
</dbReference>
<dbReference type="Gene3D" id="1.10.3730.20">
    <property type="match status" value="1"/>
</dbReference>
<evidence type="ECO:0000256" key="2">
    <source>
        <dbReference type="ARBA" id="ARBA00009976"/>
    </source>
</evidence>
<dbReference type="PIRSF" id="PIRSF005799">
    <property type="entry name" value="UDP-gal_transpt"/>
    <property type="match status" value="1"/>
</dbReference>
<keyword evidence="6 7" id="KW-0472">Membrane</keyword>
<dbReference type="PANTHER" id="PTHR10231">
    <property type="entry name" value="NUCLEOTIDE-SUGAR TRANSMEMBRANE TRANSPORTER"/>
    <property type="match status" value="1"/>
</dbReference>
<accession>A0A9P1IT09</accession>
<dbReference type="SUPFAM" id="SSF103481">
    <property type="entry name" value="Multidrug resistance efflux transporter EmrE"/>
    <property type="match status" value="1"/>
</dbReference>
<dbReference type="GO" id="GO:0015165">
    <property type="term" value="F:pyrimidine nucleotide-sugar transmembrane transporter activity"/>
    <property type="evidence" value="ECO:0007669"/>
    <property type="project" value="InterPro"/>
</dbReference>
<dbReference type="Proteomes" id="UP001152747">
    <property type="component" value="Unassembled WGS sequence"/>
</dbReference>
<proteinExistence type="inferred from homology"/>
<keyword evidence="4 7" id="KW-0812">Transmembrane</keyword>
<feature type="transmembrane region" description="Helical" evidence="7">
    <location>
        <begin position="207"/>
        <end position="228"/>
    </location>
</feature>
<evidence type="ECO:0000313" key="8">
    <source>
        <dbReference type="EMBL" id="CAI5451578.1"/>
    </source>
</evidence>
<dbReference type="OrthoDB" id="408493at2759"/>
<feature type="transmembrane region" description="Helical" evidence="7">
    <location>
        <begin position="12"/>
        <end position="29"/>
    </location>
</feature>
<sequence length="349" mass="39530">MSGEGHDAKFKYFGILLLTLQQASMPLMARYSRAKQENAVFLTTVNVFSMEIIKVTVCSAILIWTNKSLLRYAKDLKSAIFENKIETIKICVPALIYTLQNNLYYIALSHLEATTFCITYQMKIFTTAIFMYFFLGKKLSQKQWMALILLVLGVADIQYIYSPPPATSDIVQDPMFGLFAVITMCFTSAFAGVYLEKVLKSSNASIWMQNIRLSLIGIPISAFSMWYYDWETIQKDGYFRGWDFIVVCMTLTNSIGGILISVVIKYADNILKAYAQSMAIVGAAVGSWLLFDFTPGGLFLLGTFMVICSIIIYTAFPYREPESKIVSYLREHHANSRQSLLMIRPKIMG</sequence>
<evidence type="ECO:0000256" key="6">
    <source>
        <dbReference type="ARBA" id="ARBA00023136"/>
    </source>
</evidence>
<dbReference type="NCBIfam" id="TIGR00803">
    <property type="entry name" value="nst"/>
    <property type="match status" value="1"/>
</dbReference>
<evidence type="ECO:0000313" key="9">
    <source>
        <dbReference type="Proteomes" id="UP001152747"/>
    </source>
</evidence>
<protein>
    <submittedName>
        <fullName evidence="8">Uncharacterized protein</fullName>
    </submittedName>
</protein>